<feature type="domain" description="NYN" evidence="1">
    <location>
        <begin position="101"/>
        <end position="238"/>
    </location>
</feature>
<dbReference type="Gene3D" id="3.40.50.1010">
    <property type="entry name" value="5'-nuclease"/>
    <property type="match status" value="1"/>
</dbReference>
<dbReference type="Gene3D" id="1.10.150.50">
    <property type="entry name" value="Transcription Factor, Ets-1"/>
    <property type="match status" value="1"/>
</dbReference>
<dbReference type="Proteomes" id="UP000265703">
    <property type="component" value="Unassembled WGS sequence"/>
</dbReference>
<dbReference type="EMBL" id="QKYT01000332">
    <property type="protein sequence ID" value="RIA86983.1"/>
    <property type="molecule type" value="Genomic_DNA"/>
</dbReference>
<protein>
    <recommendedName>
        <fullName evidence="1">NYN domain-containing protein</fullName>
    </recommendedName>
</protein>
<keyword evidence="3" id="KW-1185">Reference proteome</keyword>
<sequence>MSNIHTVETIEGWGVDYVRKFLNYNKKDFSLNDDEICRLEELGINGRAFLRYTEEKLIEDGLRKEPASNLVDYIIQVKSQKQPIISTDTTIGSSKSPNNSVSIYIDNSNFFIEGLKIVSYLKKVNVYDHKKPEFLNFYVDYGLLITIVLKGRKLNKIFVVSSISPNDTVWDRMKFHGCKIQTYPQNALNKEKKVDTKLVCKLMVFLFTENPGTLLLVAGDSDYCPLIEEAKKLNWKTETWFWSGLSGVEDYLFTTPIAYELRKLSLYEPLEKYYQLFTYVTGPDFTNRKHSLEISGNIIKDWKHKNETLMECFCSLKLFGRWNWVNETTAHLYFENKKQLESAQSLFEHKYPYLWFTVIKKIVRRNSFKIQREKWY</sequence>
<evidence type="ECO:0000313" key="3">
    <source>
        <dbReference type="Proteomes" id="UP000265703"/>
    </source>
</evidence>
<evidence type="ECO:0000313" key="2">
    <source>
        <dbReference type="EMBL" id="RIA86983.1"/>
    </source>
</evidence>
<organism evidence="2 3">
    <name type="scientific">Glomus cerebriforme</name>
    <dbReference type="NCBI Taxonomy" id="658196"/>
    <lineage>
        <taxon>Eukaryota</taxon>
        <taxon>Fungi</taxon>
        <taxon>Fungi incertae sedis</taxon>
        <taxon>Mucoromycota</taxon>
        <taxon>Glomeromycotina</taxon>
        <taxon>Glomeromycetes</taxon>
        <taxon>Glomerales</taxon>
        <taxon>Glomeraceae</taxon>
        <taxon>Glomus</taxon>
    </lineage>
</organism>
<comment type="caution">
    <text evidence="2">The sequence shown here is derived from an EMBL/GenBank/DDBJ whole genome shotgun (WGS) entry which is preliminary data.</text>
</comment>
<dbReference type="GO" id="GO:0004540">
    <property type="term" value="F:RNA nuclease activity"/>
    <property type="evidence" value="ECO:0007669"/>
    <property type="project" value="InterPro"/>
</dbReference>
<evidence type="ECO:0000259" key="1">
    <source>
        <dbReference type="Pfam" id="PF01936"/>
    </source>
</evidence>
<dbReference type="InterPro" id="IPR013761">
    <property type="entry name" value="SAM/pointed_sf"/>
</dbReference>
<gene>
    <name evidence="2" type="ORF">C1645_828420</name>
</gene>
<reference evidence="2 3" key="1">
    <citation type="submission" date="2018-06" db="EMBL/GenBank/DDBJ databases">
        <title>Comparative genomics reveals the genomic features of Rhizophagus irregularis, R. cerebriforme, R. diaphanum and Gigaspora rosea, and their symbiotic lifestyle signature.</title>
        <authorList>
            <person name="Morin E."/>
            <person name="San Clemente H."/>
            <person name="Chen E.C.H."/>
            <person name="De La Providencia I."/>
            <person name="Hainaut M."/>
            <person name="Kuo A."/>
            <person name="Kohler A."/>
            <person name="Murat C."/>
            <person name="Tang N."/>
            <person name="Roy S."/>
            <person name="Loubradou J."/>
            <person name="Henrissat B."/>
            <person name="Grigoriev I.V."/>
            <person name="Corradi N."/>
            <person name="Roux C."/>
            <person name="Martin F.M."/>
        </authorList>
    </citation>
    <scope>NUCLEOTIDE SEQUENCE [LARGE SCALE GENOMIC DNA]</scope>
    <source>
        <strain evidence="2 3">DAOM 227022</strain>
    </source>
</reference>
<dbReference type="OrthoDB" id="2311180at2759"/>
<accession>A0A397SLG2</accession>
<dbReference type="InterPro" id="IPR021139">
    <property type="entry name" value="NYN"/>
</dbReference>
<dbReference type="AlphaFoldDB" id="A0A397SLG2"/>
<proteinExistence type="predicted"/>
<dbReference type="Pfam" id="PF01936">
    <property type="entry name" value="NYN"/>
    <property type="match status" value="1"/>
</dbReference>
<name>A0A397SLG2_9GLOM</name>